<dbReference type="InterPro" id="IPR057670">
    <property type="entry name" value="SH3_retrovirus"/>
</dbReference>
<dbReference type="PANTHER" id="PTHR35317:SF35">
    <property type="entry name" value="DUF4219 DOMAIN-CONTAINING PROTEIN"/>
    <property type="match status" value="1"/>
</dbReference>
<evidence type="ECO:0000259" key="2">
    <source>
        <dbReference type="Pfam" id="PF22936"/>
    </source>
</evidence>
<dbReference type="Proteomes" id="UP001188597">
    <property type="component" value="Unassembled WGS sequence"/>
</dbReference>
<dbReference type="AlphaFoldDB" id="A0AA88VBQ6"/>
<feature type="compositionally biased region" description="Polar residues" evidence="1">
    <location>
        <begin position="206"/>
        <end position="218"/>
    </location>
</feature>
<name>A0AA88VBQ6_9ASTE</name>
<reference evidence="4" key="1">
    <citation type="submission" date="2022-12" db="EMBL/GenBank/DDBJ databases">
        <title>Draft genome assemblies for two species of Escallonia (Escalloniales).</title>
        <authorList>
            <person name="Chanderbali A."/>
            <person name="Dervinis C."/>
            <person name="Anghel I."/>
            <person name="Soltis D."/>
            <person name="Soltis P."/>
            <person name="Zapata F."/>
        </authorList>
    </citation>
    <scope>NUCLEOTIDE SEQUENCE</scope>
    <source>
        <strain evidence="4">UCBG64.0493</strain>
        <tissue evidence="4">Leaf</tissue>
    </source>
</reference>
<comment type="caution">
    <text evidence="4">The sequence shown here is derived from an EMBL/GenBank/DDBJ whole genome shotgun (WGS) entry which is preliminary data.</text>
</comment>
<evidence type="ECO:0000259" key="3">
    <source>
        <dbReference type="Pfam" id="PF25597"/>
    </source>
</evidence>
<gene>
    <name evidence="4" type="ORF">RJ639_018583</name>
</gene>
<feature type="domain" description="Retrovirus-related Pol polyprotein from transposon TNT 1-94-like beta-barrel" evidence="2">
    <location>
        <begin position="260"/>
        <end position="326"/>
    </location>
</feature>
<dbReference type="EMBL" id="JAVXUP010002308">
    <property type="protein sequence ID" value="KAK3004115.1"/>
    <property type="molecule type" value="Genomic_DNA"/>
</dbReference>
<sequence length="403" mass="45653">MKTIFRSMGLWDLVENGYTEPESVESLSAAQKKQLEEVRQRDANALSTIQRGLAKSIFPRIITATKAKEAWDILEDEYHGDAKVRAINLLTLRRDLENMKMKESETLTEFFTRFVDLVNQMKTHGEEISDRRMVEKILICLSERFDPKVAVIEETRDIEKLCVQDLIASLKSYEQRLLRHFDKAIESAFQSKVNMNPTNEVKKFSNQEQGRSNQTPRSSFRGGFARGRGRNGNERGGFGKGRGRGRGKNHFDRNANGEANKNVFLDMDSTFKSHVKLGNGALVEAKGKGTIGVQTNDGSRFIRDVLLVPELDQNLLSVGQLLEHGYKLDFLGDGCIIYDNGKPRKTIGALEFSRTQVVVSKGNGPRLYSLKSNKIVISRDVLFDENARWNWEDSSIEKKKAAK</sequence>
<dbReference type="Pfam" id="PF14223">
    <property type="entry name" value="Retrotran_gag_2"/>
    <property type="match status" value="1"/>
</dbReference>
<protein>
    <submittedName>
        <fullName evidence="4">Uncharacterized protein</fullName>
    </submittedName>
</protein>
<feature type="domain" description="Retroviral polymerase SH3-like" evidence="3">
    <location>
        <begin position="363"/>
        <end position="394"/>
    </location>
</feature>
<evidence type="ECO:0000256" key="1">
    <source>
        <dbReference type="SAM" id="MobiDB-lite"/>
    </source>
</evidence>
<organism evidence="4 5">
    <name type="scientific">Escallonia herrerae</name>
    <dbReference type="NCBI Taxonomy" id="1293975"/>
    <lineage>
        <taxon>Eukaryota</taxon>
        <taxon>Viridiplantae</taxon>
        <taxon>Streptophyta</taxon>
        <taxon>Embryophyta</taxon>
        <taxon>Tracheophyta</taxon>
        <taxon>Spermatophyta</taxon>
        <taxon>Magnoliopsida</taxon>
        <taxon>eudicotyledons</taxon>
        <taxon>Gunneridae</taxon>
        <taxon>Pentapetalae</taxon>
        <taxon>asterids</taxon>
        <taxon>campanulids</taxon>
        <taxon>Escalloniales</taxon>
        <taxon>Escalloniaceae</taxon>
        <taxon>Escallonia</taxon>
    </lineage>
</organism>
<dbReference type="Pfam" id="PF22936">
    <property type="entry name" value="Pol_BBD"/>
    <property type="match status" value="1"/>
</dbReference>
<dbReference type="InterPro" id="IPR054722">
    <property type="entry name" value="PolX-like_BBD"/>
</dbReference>
<dbReference type="PANTHER" id="PTHR35317">
    <property type="entry name" value="OS04G0629600 PROTEIN"/>
    <property type="match status" value="1"/>
</dbReference>
<proteinExistence type="predicted"/>
<dbReference type="Pfam" id="PF25597">
    <property type="entry name" value="SH3_retrovirus"/>
    <property type="match status" value="1"/>
</dbReference>
<feature type="region of interest" description="Disordered" evidence="1">
    <location>
        <begin position="196"/>
        <end position="256"/>
    </location>
</feature>
<keyword evidence="5" id="KW-1185">Reference proteome</keyword>
<evidence type="ECO:0000313" key="4">
    <source>
        <dbReference type="EMBL" id="KAK3004115.1"/>
    </source>
</evidence>
<accession>A0AA88VBQ6</accession>
<evidence type="ECO:0000313" key="5">
    <source>
        <dbReference type="Proteomes" id="UP001188597"/>
    </source>
</evidence>